<keyword evidence="1" id="KW-0129">CBS domain</keyword>
<dbReference type="SUPFAM" id="SSF50346">
    <property type="entry name" value="PRC-barrel domain"/>
    <property type="match status" value="1"/>
</dbReference>
<dbReference type="RefSeq" id="WP_344314027.1">
    <property type="nucleotide sequence ID" value="NZ_BAAANY010000031.1"/>
</dbReference>
<dbReference type="Pfam" id="PF26205">
    <property type="entry name" value="SH3_actinomycetes"/>
    <property type="match status" value="1"/>
</dbReference>
<name>A0ABP4UIY4_9ACTN</name>
<evidence type="ECO:0000313" key="3">
    <source>
        <dbReference type="EMBL" id="GAA1706166.1"/>
    </source>
</evidence>
<protein>
    <submittedName>
        <fullName evidence="3">CBS domain-containing protein</fullName>
    </submittedName>
</protein>
<dbReference type="SMART" id="SM00924">
    <property type="entry name" value="MgtE_N"/>
    <property type="match status" value="1"/>
</dbReference>
<evidence type="ECO:0000256" key="1">
    <source>
        <dbReference type="PROSITE-ProRule" id="PRU00703"/>
    </source>
</evidence>
<dbReference type="SUPFAM" id="SSF158791">
    <property type="entry name" value="MgtE N-terminal domain-like"/>
    <property type="match status" value="1"/>
</dbReference>
<keyword evidence="4" id="KW-1185">Reference proteome</keyword>
<dbReference type="InterPro" id="IPR011033">
    <property type="entry name" value="PRC_barrel-like_sf"/>
</dbReference>
<dbReference type="SMART" id="SM00116">
    <property type="entry name" value="CBS"/>
    <property type="match status" value="1"/>
</dbReference>
<dbReference type="Proteomes" id="UP001500618">
    <property type="component" value="Unassembled WGS sequence"/>
</dbReference>
<organism evidence="3 4">
    <name type="scientific">Fodinicola feengrottensis</name>
    <dbReference type="NCBI Taxonomy" id="435914"/>
    <lineage>
        <taxon>Bacteria</taxon>
        <taxon>Bacillati</taxon>
        <taxon>Actinomycetota</taxon>
        <taxon>Actinomycetes</taxon>
        <taxon>Mycobacteriales</taxon>
        <taxon>Fodinicola</taxon>
    </lineage>
</organism>
<dbReference type="Gene3D" id="3.10.580.10">
    <property type="entry name" value="CBS-domain"/>
    <property type="match status" value="1"/>
</dbReference>
<dbReference type="InterPro" id="IPR038076">
    <property type="entry name" value="MgtE_N_sf"/>
</dbReference>
<dbReference type="EMBL" id="BAAANY010000031">
    <property type="protein sequence ID" value="GAA1706166.1"/>
    <property type="molecule type" value="Genomic_DNA"/>
</dbReference>
<evidence type="ECO:0000313" key="4">
    <source>
        <dbReference type="Proteomes" id="UP001500618"/>
    </source>
</evidence>
<dbReference type="PANTHER" id="PTHR43773">
    <property type="entry name" value="MAGNESIUM TRANSPORTER MGTE"/>
    <property type="match status" value="1"/>
</dbReference>
<dbReference type="PROSITE" id="PS51371">
    <property type="entry name" value="CBS"/>
    <property type="match status" value="1"/>
</dbReference>
<dbReference type="Gene3D" id="1.25.60.10">
    <property type="entry name" value="MgtE N-terminal domain-like"/>
    <property type="match status" value="1"/>
</dbReference>
<dbReference type="InterPro" id="IPR006668">
    <property type="entry name" value="Mg_transptr_MgtE_intracell_dom"/>
</dbReference>
<reference evidence="4" key="1">
    <citation type="journal article" date="2019" name="Int. J. Syst. Evol. Microbiol.">
        <title>The Global Catalogue of Microorganisms (GCM) 10K type strain sequencing project: providing services to taxonomists for standard genome sequencing and annotation.</title>
        <authorList>
            <consortium name="The Broad Institute Genomics Platform"/>
            <consortium name="The Broad Institute Genome Sequencing Center for Infectious Disease"/>
            <person name="Wu L."/>
            <person name="Ma J."/>
        </authorList>
    </citation>
    <scope>NUCLEOTIDE SEQUENCE [LARGE SCALE GENOMIC DNA]</scope>
    <source>
        <strain evidence="4">JCM 14718</strain>
    </source>
</reference>
<dbReference type="InterPro" id="IPR006669">
    <property type="entry name" value="MgtE_transporter"/>
</dbReference>
<dbReference type="PANTHER" id="PTHR43773:SF1">
    <property type="entry name" value="MAGNESIUM TRANSPORTER MGTE"/>
    <property type="match status" value="1"/>
</dbReference>
<gene>
    <name evidence="3" type="ORF">GCM10009765_64510</name>
</gene>
<dbReference type="InterPro" id="IPR058838">
    <property type="entry name" value="SH3_actinomycetes"/>
</dbReference>
<evidence type="ECO:0000259" key="2">
    <source>
        <dbReference type="PROSITE" id="PS51371"/>
    </source>
</evidence>
<proteinExistence type="predicted"/>
<dbReference type="CDD" id="cd04606">
    <property type="entry name" value="CBS_pair_Mg_transporter"/>
    <property type="match status" value="1"/>
</dbReference>
<accession>A0ABP4UIY4</accession>
<dbReference type="InterPro" id="IPR000644">
    <property type="entry name" value="CBS_dom"/>
</dbReference>
<feature type="domain" description="CBS" evidence="2">
    <location>
        <begin position="352"/>
        <end position="411"/>
    </location>
</feature>
<dbReference type="Pfam" id="PF03448">
    <property type="entry name" value="MgtE_N"/>
    <property type="match status" value="1"/>
</dbReference>
<dbReference type="InterPro" id="IPR046342">
    <property type="entry name" value="CBS_dom_sf"/>
</dbReference>
<dbReference type="SUPFAM" id="SSF54631">
    <property type="entry name" value="CBS-domain pair"/>
    <property type="match status" value="1"/>
</dbReference>
<sequence length="413" mass="45420">MTTATRIYLARLAGISVFDPNAEPVGKIRDTVVRLGAQPPRVTGLVVDITQRRRIFVPIGRITSLDVDAVVLASGTVSLRRFEKRLGETLVLGELLDRRITMAGSDVAATVIDMAMEKSRTGDWQISRVAVRETMPGFLQRRRGQLHQLDWEDVLGLAVPDQEQGADTLIEMITEMKSADVANLLHDLPAKRRNEVAEALEDERLADVLEEMPESDQIDILKSLDRERAADVLEAMDPDDAADLLAELPEQEKEGFLKLMEPDEAAGVRRLLVYTEGTAGSMMTTEPVIIAADATVAEALARIRMSELPPALAAQVYVCRSPLVTPTGQYLGLVHFQRLLREQPSVLVGGVVDSDIVPLTPHTSLPDVTRHMATYNLVAMPVVDGEQLVGAVTVDDVLDHLLPDDWRERSLHA</sequence>
<dbReference type="Pfam" id="PF00571">
    <property type="entry name" value="CBS"/>
    <property type="match status" value="2"/>
</dbReference>
<comment type="caution">
    <text evidence="3">The sequence shown here is derived from an EMBL/GenBank/DDBJ whole genome shotgun (WGS) entry which is preliminary data.</text>
</comment>